<dbReference type="AlphaFoldDB" id="A0A2N6CT11"/>
<dbReference type="InterPro" id="IPR008490">
    <property type="entry name" value="Transposase_InsH_N"/>
</dbReference>
<protein>
    <submittedName>
        <fullName evidence="4">DDE transposase</fullName>
    </submittedName>
</protein>
<dbReference type="Pfam" id="PF05598">
    <property type="entry name" value="DUF772"/>
    <property type="match status" value="1"/>
</dbReference>
<accession>A0A2N6CT11</accession>
<evidence type="ECO:0000256" key="1">
    <source>
        <dbReference type="SAM" id="MobiDB-lite"/>
    </source>
</evidence>
<evidence type="ECO:0000313" key="5">
    <source>
        <dbReference type="Proteomes" id="UP000235015"/>
    </source>
</evidence>
<reference evidence="4 5" key="1">
    <citation type="submission" date="2017-11" db="EMBL/GenBank/DDBJ databases">
        <title>Genome-resolved metagenomics identifies genetic mobility, metabolic interactions, and unexpected diversity in perchlorate-reducing communities.</title>
        <authorList>
            <person name="Barnum T.P."/>
            <person name="Figueroa I.A."/>
            <person name="Carlstrom C.I."/>
            <person name="Lucas L.N."/>
            <person name="Engelbrektson A.L."/>
            <person name="Coates J.D."/>
        </authorList>
    </citation>
    <scope>NUCLEOTIDE SEQUENCE [LARGE SCALE GENOMIC DNA]</scope>
    <source>
        <strain evidence="4">BM301</strain>
    </source>
</reference>
<gene>
    <name evidence="4" type="ORF">C0630_16550</name>
</gene>
<dbReference type="NCBIfam" id="NF033551">
    <property type="entry name" value="transpos_IS1182"/>
    <property type="match status" value="1"/>
</dbReference>
<dbReference type="PANTHER" id="PTHR33408">
    <property type="entry name" value="TRANSPOSASE"/>
    <property type="match status" value="1"/>
</dbReference>
<evidence type="ECO:0000259" key="2">
    <source>
        <dbReference type="Pfam" id="PF05598"/>
    </source>
</evidence>
<proteinExistence type="predicted"/>
<organism evidence="4 5">
    <name type="scientific">Sedimenticola selenatireducens</name>
    <dbReference type="NCBI Taxonomy" id="191960"/>
    <lineage>
        <taxon>Bacteria</taxon>
        <taxon>Pseudomonadati</taxon>
        <taxon>Pseudomonadota</taxon>
        <taxon>Gammaproteobacteria</taxon>
        <taxon>Chromatiales</taxon>
        <taxon>Sedimenticolaceae</taxon>
        <taxon>Sedimenticola</taxon>
    </lineage>
</organism>
<dbReference type="Pfam" id="PF13751">
    <property type="entry name" value="DDE_Tnp_1_6"/>
    <property type="match status" value="1"/>
</dbReference>
<comment type="caution">
    <text evidence="4">The sequence shown here is derived from an EMBL/GenBank/DDBJ whole genome shotgun (WGS) entry which is preliminary data.</text>
</comment>
<dbReference type="PANTHER" id="PTHR33408:SF4">
    <property type="entry name" value="TRANSPOSASE DDE DOMAIN-CONTAINING PROTEIN"/>
    <property type="match status" value="1"/>
</dbReference>
<dbReference type="Proteomes" id="UP000235015">
    <property type="component" value="Unassembled WGS sequence"/>
</dbReference>
<dbReference type="InterPro" id="IPR047629">
    <property type="entry name" value="IS1182_transpos"/>
</dbReference>
<name>A0A2N6CT11_9GAMM</name>
<evidence type="ECO:0000259" key="3">
    <source>
        <dbReference type="Pfam" id="PF13751"/>
    </source>
</evidence>
<dbReference type="InterPro" id="IPR025668">
    <property type="entry name" value="Tnp_DDE_dom"/>
</dbReference>
<dbReference type="EMBL" id="PKUN01000026">
    <property type="protein sequence ID" value="PLX60244.1"/>
    <property type="molecule type" value="Genomic_DNA"/>
</dbReference>
<feature type="domain" description="Transposase InsH N-terminal" evidence="2">
    <location>
        <begin position="20"/>
        <end position="112"/>
    </location>
</feature>
<evidence type="ECO:0000313" key="4">
    <source>
        <dbReference type="EMBL" id="PLX60244.1"/>
    </source>
</evidence>
<dbReference type="RefSeq" id="WP_420542287.1">
    <property type="nucleotide sequence ID" value="NZ_PKUN01000026.1"/>
</dbReference>
<feature type="region of interest" description="Disordered" evidence="1">
    <location>
        <begin position="336"/>
        <end position="358"/>
    </location>
</feature>
<sequence length="509" mass="58684">MARYKEYNYDQMKMIPVAFDRQILPGSFEYSLSYLIDHELDLTSFDRHYRNDDNGRPAYDPRLLLKIIILAYSKGITSSRQIERLCRENITFMALSADTQPHFSTLADFISRAPEAITDLFSQIVLMCDQLGLIGKEMFAIDGCKLPSNASKEWSGTHAELKKKRQKIDRAVRRMLQRHQEQDNAELAPDIQAREKEQIKKLRAVSRKIKHFLDTETERKGISGKTVKSNITDNESAKMKTSHGVIQGYTGVAAVDSQCQVVVHAEAFGQGQEHGLLKPVLEGIRETFVDTASEKQLKKTQITADSGYHNRGMLEYLEAEGIDAYLADTGFRSRDPRFKDHKSAKERNKRQDKERFSQSEFAIDRKSETCRCPAGKIMWLKARRARIGHHLFMQFQGYEHDCNDCGLRKRCLRNPNQPTPRQINVALDITQEQKAGIIERMKRKIDSPKGRHIYSQRLGTVEPVFGHITDAIGIKRFSLRGKRKVDGQWKLMMLLHNILKIHRYGWEWA</sequence>
<feature type="domain" description="Transposase DDE" evidence="3">
    <location>
        <begin position="372"/>
        <end position="502"/>
    </location>
</feature>